<dbReference type="GO" id="GO:0003677">
    <property type="term" value="F:DNA binding"/>
    <property type="evidence" value="ECO:0007669"/>
    <property type="project" value="UniProtKB-KW"/>
</dbReference>
<evidence type="ECO:0000259" key="2">
    <source>
        <dbReference type="PROSITE" id="PS50943"/>
    </source>
</evidence>
<dbReference type="SMART" id="SM00530">
    <property type="entry name" value="HTH_XRE"/>
    <property type="match status" value="1"/>
</dbReference>
<dbReference type="PANTHER" id="PTHR46558:SF11">
    <property type="entry name" value="HTH-TYPE TRANSCRIPTIONAL REGULATOR XRE"/>
    <property type="match status" value="1"/>
</dbReference>
<keyword evidence="1 3" id="KW-0238">DNA-binding</keyword>
<gene>
    <name evidence="3" type="ORF">SAMN04487884_11372</name>
</gene>
<accession>A0A1H9SZA1</accession>
<protein>
    <submittedName>
        <fullName evidence="3">DNA-binding transcriptional regulator, XRE-family HTH domain</fullName>
    </submittedName>
</protein>
<dbReference type="Gene3D" id="1.10.260.40">
    <property type="entry name" value="lambda repressor-like DNA-binding domains"/>
    <property type="match status" value="1"/>
</dbReference>
<dbReference type="PANTHER" id="PTHR46558">
    <property type="entry name" value="TRACRIPTIONAL REGULATORY PROTEIN-RELATED-RELATED"/>
    <property type="match status" value="1"/>
</dbReference>
<evidence type="ECO:0000256" key="1">
    <source>
        <dbReference type="ARBA" id="ARBA00023125"/>
    </source>
</evidence>
<organism evidence="3 4">
    <name type="scientific">Butyrivibrio fibrisolvens</name>
    <dbReference type="NCBI Taxonomy" id="831"/>
    <lineage>
        <taxon>Bacteria</taxon>
        <taxon>Bacillati</taxon>
        <taxon>Bacillota</taxon>
        <taxon>Clostridia</taxon>
        <taxon>Lachnospirales</taxon>
        <taxon>Lachnospiraceae</taxon>
        <taxon>Butyrivibrio</taxon>
    </lineage>
</organism>
<evidence type="ECO:0000313" key="4">
    <source>
        <dbReference type="Proteomes" id="UP000182584"/>
    </source>
</evidence>
<dbReference type="RefSeq" id="WP_074756391.1">
    <property type="nucleotide sequence ID" value="NZ_FOGJ01000013.1"/>
</dbReference>
<reference evidence="3 4" key="1">
    <citation type="submission" date="2016-10" db="EMBL/GenBank/DDBJ databases">
        <authorList>
            <person name="de Groot N.N."/>
        </authorList>
    </citation>
    <scope>NUCLEOTIDE SEQUENCE [LARGE SCALE GENOMIC DNA]</scope>
    <source>
        <strain evidence="3 4">AR40</strain>
    </source>
</reference>
<dbReference type="Gene3D" id="1.25.40.10">
    <property type="entry name" value="Tetratricopeptide repeat domain"/>
    <property type="match status" value="1"/>
</dbReference>
<dbReference type="Pfam" id="PF01381">
    <property type="entry name" value="HTH_3"/>
    <property type="match status" value="1"/>
</dbReference>
<dbReference type="EMBL" id="FOGJ01000013">
    <property type="protein sequence ID" value="SER90342.1"/>
    <property type="molecule type" value="Genomic_DNA"/>
</dbReference>
<evidence type="ECO:0000313" key="3">
    <source>
        <dbReference type="EMBL" id="SER90342.1"/>
    </source>
</evidence>
<dbReference type="PROSITE" id="PS50943">
    <property type="entry name" value="HTH_CROC1"/>
    <property type="match status" value="1"/>
</dbReference>
<dbReference type="Proteomes" id="UP000182584">
    <property type="component" value="Unassembled WGS sequence"/>
</dbReference>
<name>A0A1H9SZA1_BUTFI</name>
<proteinExistence type="predicted"/>
<dbReference type="InterPro" id="IPR010982">
    <property type="entry name" value="Lambda_DNA-bd_dom_sf"/>
</dbReference>
<feature type="domain" description="HTH cro/C1-type" evidence="2">
    <location>
        <begin position="9"/>
        <end position="63"/>
    </location>
</feature>
<dbReference type="AlphaFoldDB" id="A0A1H9SZA1"/>
<dbReference type="InterPro" id="IPR011990">
    <property type="entry name" value="TPR-like_helical_dom_sf"/>
</dbReference>
<sequence>MQVNIGEKIRELRKRDGRKQEDLANALGVTAQAVSRWEANGGYPDMNMIPAIANYFHVTIDSLFGYNNDREMRIKEYQVKASQLLMTDQDMSQCISLMREALNEFPGENKLLVLLAAALNKQGWRHKGEDPNPFWDEATTLYEQLLPHEQSSIVPLLSIYSQTGKVEKAVDLASKQPGINHCKEVLLANIADAKEGTRYRAEAVLNLLHELRVALGEAICWNDELKSSREALDILLALRNLLEIIIDDEFTGYHSDLCFIDLECARIAGDLKEYDDVLKYFDKAFDQYIKYKEWHDMLINNTMPKDADFKSALLRNAKLGVIYELDSEFFEYPISDLPKKIKEQILKNQKYKTLFAKQ</sequence>
<dbReference type="CDD" id="cd00093">
    <property type="entry name" value="HTH_XRE"/>
    <property type="match status" value="1"/>
</dbReference>
<dbReference type="InterPro" id="IPR001387">
    <property type="entry name" value="Cro/C1-type_HTH"/>
</dbReference>
<dbReference type="SUPFAM" id="SSF47413">
    <property type="entry name" value="lambda repressor-like DNA-binding domains"/>
    <property type="match status" value="1"/>
</dbReference>